<gene>
    <name evidence="7" type="ORF">OIDMADRAFT_133399</name>
</gene>
<dbReference type="EMBL" id="KN832886">
    <property type="protein sequence ID" value="KIM95763.1"/>
    <property type="molecule type" value="Genomic_DNA"/>
</dbReference>
<dbReference type="Proteomes" id="UP000054321">
    <property type="component" value="Unassembled WGS sequence"/>
</dbReference>
<keyword evidence="4 5" id="KW-0472">Membrane</keyword>
<dbReference type="AlphaFoldDB" id="A0A0C3CA24"/>
<dbReference type="InterPro" id="IPR017981">
    <property type="entry name" value="GPCR_2-like_7TM"/>
</dbReference>
<evidence type="ECO:0000256" key="1">
    <source>
        <dbReference type="ARBA" id="ARBA00004141"/>
    </source>
</evidence>
<evidence type="ECO:0000256" key="2">
    <source>
        <dbReference type="ARBA" id="ARBA00022692"/>
    </source>
</evidence>
<feature type="transmembrane region" description="Helical" evidence="5">
    <location>
        <begin position="47"/>
        <end position="66"/>
    </location>
</feature>
<dbReference type="SUPFAM" id="SSF81321">
    <property type="entry name" value="Family A G protein-coupled receptor-like"/>
    <property type="match status" value="1"/>
</dbReference>
<keyword evidence="2 5" id="KW-0812">Transmembrane</keyword>
<keyword evidence="8" id="KW-1185">Reference proteome</keyword>
<evidence type="ECO:0000256" key="4">
    <source>
        <dbReference type="ARBA" id="ARBA00023136"/>
    </source>
</evidence>
<dbReference type="GO" id="GO:0007189">
    <property type="term" value="P:adenylate cyclase-activating G protein-coupled receptor signaling pathway"/>
    <property type="evidence" value="ECO:0007669"/>
    <property type="project" value="TreeGrafter"/>
</dbReference>
<dbReference type="PANTHER" id="PTHR23112">
    <property type="entry name" value="G PROTEIN-COUPLED RECEPTOR 157-RELATED"/>
    <property type="match status" value="1"/>
</dbReference>
<dbReference type="PROSITE" id="PS50261">
    <property type="entry name" value="G_PROTEIN_RECEP_F2_4"/>
    <property type="match status" value="1"/>
</dbReference>
<feature type="transmembrane region" description="Helical" evidence="5">
    <location>
        <begin position="256"/>
        <end position="277"/>
    </location>
</feature>
<dbReference type="HOGENOM" id="CLU_024810_3_0_1"/>
<protein>
    <recommendedName>
        <fullName evidence="6">G-protein coupled receptors family 2 profile 2 domain-containing protein</fullName>
    </recommendedName>
</protein>
<evidence type="ECO:0000256" key="3">
    <source>
        <dbReference type="ARBA" id="ARBA00022989"/>
    </source>
</evidence>
<dbReference type="Pfam" id="PF05462">
    <property type="entry name" value="Dicty_CAR"/>
    <property type="match status" value="1"/>
</dbReference>
<reference evidence="8" key="2">
    <citation type="submission" date="2015-01" db="EMBL/GenBank/DDBJ databases">
        <title>Evolutionary Origins and Diversification of the Mycorrhizal Mutualists.</title>
        <authorList>
            <consortium name="DOE Joint Genome Institute"/>
            <consortium name="Mycorrhizal Genomics Consortium"/>
            <person name="Kohler A."/>
            <person name="Kuo A."/>
            <person name="Nagy L.G."/>
            <person name="Floudas D."/>
            <person name="Copeland A."/>
            <person name="Barry K.W."/>
            <person name="Cichocki N."/>
            <person name="Veneault-Fourrey C."/>
            <person name="LaButti K."/>
            <person name="Lindquist E.A."/>
            <person name="Lipzen A."/>
            <person name="Lundell T."/>
            <person name="Morin E."/>
            <person name="Murat C."/>
            <person name="Riley R."/>
            <person name="Ohm R."/>
            <person name="Sun H."/>
            <person name="Tunlid A."/>
            <person name="Henrissat B."/>
            <person name="Grigoriev I.V."/>
            <person name="Hibbett D.S."/>
            <person name="Martin F."/>
        </authorList>
    </citation>
    <scope>NUCLEOTIDE SEQUENCE [LARGE SCALE GENOMIC DNA]</scope>
    <source>
        <strain evidence="8">Zn</strain>
    </source>
</reference>
<sequence length="295" mass="33700">MSLTDDQLRKLEITERCASVLSVLSIATILGTYRFSHHFRNPIHRLIFINTFYNVFDVTATFISVSGPKAGNSSALCQFQGFLLQMFPLADVLWTLAMALDVLLIVFYRHDAETLRKLEIKYIGIITTVVFIPALTFLFIHTPEKGHMYGSQKIWCSISPNWLIFRIIFYYGPIWVIIVITTVLYCVVGVKLFKNRDMFNAIANDSVSIHRQSHSFRQYILMPLMIFAAELAVWVAPTTNRIVSFIDPSYESYPLLMAVALTGSLRGFWNGVFFVAIGMKSRSRQKELDETILLA</sequence>
<dbReference type="GO" id="GO:0004930">
    <property type="term" value="F:G protein-coupled receptor activity"/>
    <property type="evidence" value="ECO:0007669"/>
    <property type="project" value="TreeGrafter"/>
</dbReference>
<evidence type="ECO:0000313" key="8">
    <source>
        <dbReference type="Proteomes" id="UP000054321"/>
    </source>
</evidence>
<evidence type="ECO:0000259" key="6">
    <source>
        <dbReference type="PROSITE" id="PS50261"/>
    </source>
</evidence>
<keyword evidence="3 5" id="KW-1133">Transmembrane helix</keyword>
<accession>A0A0C3CA24</accession>
<organism evidence="7 8">
    <name type="scientific">Oidiodendron maius (strain Zn)</name>
    <dbReference type="NCBI Taxonomy" id="913774"/>
    <lineage>
        <taxon>Eukaryota</taxon>
        <taxon>Fungi</taxon>
        <taxon>Dikarya</taxon>
        <taxon>Ascomycota</taxon>
        <taxon>Pezizomycotina</taxon>
        <taxon>Leotiomycetes</taxon>
        <taxon>Leotiomycetes incertae sedis</taxon>
        <taxon>Myxotrichaceae</taxon>
        <taxon>Oidiodendron</taxon>
    </lineage>
</organism>
<dbReference type="GO" id="GO:0005886">
    <property type="term" value="C:plasma membrane"/>
    <property type="evidence" value="ECO:0007669"/>
    <property type="project" value="TreeGrafter"/>
</dbReference>
<dbReference type="InParanoid" id="A0A0C3CA24"/>
<evidence type="ECO:0000256" key="5">
    <source>
        <dbReference type="SAM" id="Phobius"/>
    </source>
</evidence>
<feature type="transmembrane region" description="Helical" evidence="5">
    <location>
        <begin position="162"/>
        <end position="188"/>
    </location>
</feature>
<feature type="transmembrane region" description="Helical" evidence="5">
    <location>
        <begin position="219"/>
        <end position="236"/>
    </location>
</feature>
<dbReference type="Gene3D" id="1.20.1070.10">
    <property type="entry name" value="Rhodopsin 7-helix transmembrane proteins"/>
    <property type="match status" value="1"/>
</dbReference>
<proteinExistence type="predicted"/>
<dbReference type="GO" id="GO:0007166">
    <property type="term" value="P:cell surface receptor signaling pathway"/>
    <property type="evidence" value="ECO:0007669"/>
    <property type="project" value="InterPro"/>
</dbReference>
<feature type="domain" description="G-protein coupled receptors family 2 profile 2" evidence="6">
    <location>
        <begin position="8"/>
        <end position="278"/>
    </location>
</feature>
<feature type="transmembrane region" description="Helical" evidence="5">
    <location>
        <begin position="86"/>
        <end position="108"/>
    </location>
</feature>
<dbReference type="OrthoDB" id="18453at2759"/>
<name>A0A0C3CA24_OIDMZ</name>
<evidence type="ECO:0000313" key="7">
    <source>
        <dbReference type="EMBL" id="KIM95763.1"/>
    </source>
</evidence>
<reference evidence="7 8" key="1">
    <citation type="submission" date="2014-04" db="EMBL/GenBank/DDBJ databases">
        <authorList>
            <consortium name="DOE Joint Genome Institute"/>
            <person name="Kuo A."/>
            <person name="Martino E."/>
            <person name="Perotto S."/>
            <person name="Kohler A."/>
            <person name="Nagy L.G."/>
            <person name="Floudas D."/>
            <person name="Copeland A."/>
            <person name="Barry K.W."/>
            <person name="Cichocki N."/>
            <person name="Veneault-Fourrey C."/>
            <person name="LaButti K."/>
            <person name="Lindquist E.A."/>
            <person name="Lipzen A."/>
            <person name="Lundell T."/>
            <person name="Morin E."/>
            <person name="Murat C."/>
            <person name="Sun H."/>
            <person name="Tunlid A."/>
            <person name="Henrissat B."/>
            <person name="Grigoriev I.V."/>
            <person name="Hibbett D.S."/>
            <person name="Martin F."/>
            <person name="Nordberg H.P."/>
            <person name="Cantor M.N."/>
            <person name="Hua S.X."/>
        </authorList>
    </citation>
    <scope>NUCLEOTIDE SEQUENCE [LARGE SCALE GENOMIC DNA]</scope>
    <source>
        <strain evidence="7 8">Zn</strain>
    </source>
</reference>
<dbReference type="PANTHER" id="PTHR23112:SF0">
    <property type="entry name" value="TRANSMEMBRANE PROTEIN 116"/>
    <property type="match status" value="1"/>
</dbReference>
<comment type="subcellular location">
    <subcellularLocation>
        <location evidence="1">Membrane</location>
        <topology evidence="1">Multi-pass membrane protein</topology>
    </subcellularLocation>
</comment>
<feature type="transmembrane region" description="Helical" evidence="5">
    <location>
        <begin position="120"/>
        <end position="142"/>
    </location>
</feature>